<keyword evidence="2" id="KW-0812">Transmembrane</keyword>
<evidence type="ECO:0000313" key="4">
    <source>
        <dbReference type="Proteomes" id="UP000019754"/>
    </source>
</evidence>
<gene>
    <name evidence="3" type="ORF">D641_0102520</name>
</gene>
<name>A0A022KXA1_9MICO</name>
<dbReference type="Proteomes" id="UP000019754">
    <property type="component" value="Unassembled WGS sequence"/>
</dbReference>
<dbReference type="AlphaFoldDB" id="A0A022KXA1"/>
<sequence>MKKAQLGRRITAAFRDALLVGLSLFVIWFVVTRTGVQIPFTAVLIVVGIIVALRFGWALFSQFTTSKDPSPEADAATAGPRDHDRSREYDPAMDQQEQHHAEPAQKRRREH</sequence>
<keyword evidence="2" id="KW-0472">Membrane</keyword>
<feature type="transmembrane region" description="Helical" evidence="2">
    <location>
        <begin position="37"/>
        <end position="60"/>
    </location>
</feature>
<dbReference type="EMBL" id="AORC01000003">
    <property type="protein sequence ID" value="EYT50839.1"/>
    <property type="molecule type" value="Genomic_DNA"/>
</dbReference>
<evidence type="ECO:0000256" key="1">
    <source>
        <dbReference type="SAM" id="MobiDB-lite"/>
    </source>
</evidence>
<evidence type="ECO:0000256" key="2">
    <source>
        <dbReference type="SAM" id="Phobius"/>
    </source>
</evidence>
<feature type="region of interest" description="Disordered" evidence="1">
    <location>
        <begin position="64"/>
        <end position="111"/>
    </location>
</feature>
<dbReference type="HOGENOM" id="CLU_2153497_0_0_11"/>
<keyword evidence="2" id="KW-1133">Transmembrane helix</keyword>
<keyword evidence="4" id="KW-1185">Reference proteome</keyword>
<reference evidence="3 4" key="1">
    <citation type="journal article" date="2013" name="Genome Announc.">
        <title>Draft genome sequence of an Actinobacterium, Brachybacterium muris strain UCD-AY4.</title>
        <authorList>
            <person name="Lo J.R."/>
            <person name="Lang J.M."/>
            <person name="Darling A.E."/>
            <person name="Eisen J.A."/>
            <person name="Coil D.A."/>
        </authorList>
    </citation>
    <scope>NUCLEOTIDE SEQUENCE [LARGE SCALE GENOMIC DNA]</scope>
    <source>
        <strain evidence="3 4">UCD-AY4</strain>
    </source>
</reference>
<evidence type="ECO:0000313" key="3">
    <source>
        <dbReference type="EMBL" id="EYT50839.1"/>
    </source>
</evidence>
<accession>A0A022KXA1</accession>
<feature type="compositionally biased region" description="Basic and acidic residues" evidence="1">
    <location>
        <begin position="80"/>
        <end position="105"/>
    </location>
</feature>
<protein>
    <submittedName>
        <fullName evidence="3">Uncharacterized protein</fullName>
    </submittedName>
</protein>
<organism evidence="3 4">
    <name type="scientific">Brachybacterium muris UCD-AY4</name>
    <dbReference type="NCBI Taxonomy" id="1249481"/>
    <lineage>
        <taxon>Bacteria</taxon>
        <taxon>Bacillati</taxon>
        <taxon>Actinomycetota</taxon>
        <taxon>Actinomycetes</taxon>
        <taxon>Micrococcales</taxon>
        <taxon>Dermabacteraceae</taxon>
        <taxon>Brachybacterium</taxon>
    </lineage>
</organism>
<comment type="caution">
    <text evidence="3">The sequence shown here is derived from an EMBL/GenBank/DDBJ whole genome shotgun (WGS) entry which is preliminary data.</text>
</comment>
<feature type="transmembrane region" description="Helical" evidence="2">
    <location>
        <begin position="12"/>
        <end position="31"/>
    </location>
</feature>
<proteinExistence type="predicted"/>